<reference evidence="2 3" key="1">
    <citation type="journal article" date="2020" name="Int. J. Syst. Evol. Microbiol.">
        <title>Paraburkholderia madseniana sp. nov., a phenolic acid-degrading bacterium isolated from acidic forest soil.</title>
        <authorList>
            <person name="Wilhelm R.C."/>
            <person name="Murphy S.J.L."/>
            <person name="Feriancek N.M."/>
            <person name="Karasz D.C."/>
            <person name="DeRito C.M."/>
            <person name="Newman J.D."/>
            <person name="Buckley D.H."/>
        </authorList>
    </citation>
    <scope>NUCLEOTIDE SEQUENCE [LARGE SCALE GENOMIC DNA]</scope>
    <source>
        <strain evidence="2 3">RP11</strain>
    </source>
</reference>
<accession>A0A6N6WBK3</accession>
<name>A0A6N6WBK3_9BURK</name>
<comment type="caution">
    <text evidence="2">The sequence shown here is derived from an EMBL/GenBank/DDBJ whole genome shotgun (WGS) entry which is preliminary data.</text>
</comment>
<gene>
    <name evidence="2" type="ORF">FSO04_24795</name>
</gene>
<evidence type="ECO:0000313" key="2">
    <source>
        <dbReference type="EMBL" id="KAE8757288.1"/>
    </source>
</evidence>
<proteinExistence type="predicted"/>
<dbReference type="InterPro" id="IPR005586">
    <property type="entry name" value="ABC_trans_aux"/>
</dbReference>
<sequence length="274" mass="29125">MGRPGCDAGTDPYPAVSQCARGLSGTPSPGTSVRQERRPALIFLQSFSLRAFVRVAAGISLAVLAACGSPPSRFYTLASGGGSATANRTVSPAVLIDMRPVTVPSALARSQLVIQVNATQVKVLEDDRWASPLPDEIRTAVLATVTRQSGAVDVHGMARTDEVPLYRISVQVQRFETWPGSHVLIEAVWSIQPSNGQETMTCHSIASQPVSLGYDAIADGDRQALQRIATEIARGLRELARRSELHGSPQAVTRPVSCPQMVYAEAGIGVTRSP</sequence>
<evidence type="ECO:0000259" key="1">
    <source>
        <dbReference type="Pfam" id="PF03886"/>
    </source>
</evidence>
<feature type="domain" description="ABC-type transport auxiliary lipoprotein component" evidence="1">
    <location>
        <begin position="75"/>
        <end position="233"/>
    </location>
</feature>
<protein>
    <recommendedName>
        <fullName evidence="1">ABC-type transport auxiliary lipoprotein component domain-containing protein</fullName>
    </recommendedName>
</protein>
<dbReference type="Proteomes" id="UP000463700">
    <property type="component" value="Unassembled WGS sequence"/>
</dbReference>
<dbReference type="Pfam" id="PF03886">
    <property type="entry name" value="ABC_trans_aux"/>
    <property type="match status" value="1"/>
</dbReference>
<evidence type="ECO:0000313" key="3">
    <source>
        <dbReference type="Proteomes" id="UP000463700"/>
    </source>
</evidence>
<dbReference type="SUPFAM" id="SSF159594">
    <property type="entry name" value="XCC0632-like"/>
    <property type="match status" value="1"/>
</dbReference>
<dbReference type="EMBL" id="VOSW01000049">
    <property type="protein sequence ID" value="KAE8757288.1"/>
    <property type="molecule type" value="Genomic_DNA"/>
</dbReference>
<organism evidence="2 3">
    <name type="scientific">Paraburkholderia madseniana</name>
    <dbReference type="NCBI Taxonomy" id="2599607"/>
    <lineage>
        <taxon>Bacteria</taxon>
        <taxon>Pseudomonadati</taxon>
        <taxon>Pseudomonadota</taxon>
        <taxon>Betaproteobacteria</taxon>
        <taxon>Burkholderiales</taxon>
        <taxon>Burkholderiaceae</taxon>
        <taxon>Paraburkholderia</taxon>
    </lineage>
</organism>
<dbReference type="Gene3D" id="3.40.50.10610">
    <property type="entry name" value="ABC-type transport auxiliary lipoprotein component"/>
    <property type="match status" value="1"/>
</dbReference>
<dbReference type="AlphaFoldDB" id="A0A6N6WBK3"/>